<dbReference type="Proteomes" id="UP000028926">
    <property type="component" value="Chromosome"/>
</dbReference>
<evidence type="ECO:0000313" key="3">
    <source>
        <dbReference type="Proteomes" id="UP000028926"/>
    </source>
</evidence>
<feature type="region of interest" description="Disordered" evidence="1">
    <location>
        <begin position="25"/>
        <end position="46"/>
    </location>
</feature>
<evidence type="ECO:0000313" key="2">
    <source>
        <dbReference type="EMBL" id="AIK95736.1"/>
    </source>
</evidence>
<reference evidence="2 3" key="1">
    <citation type="submission" date="2014-07" db="EMBL/GenBank/DDBJ databases">
        <title>Comparative genomic insights into amoeba endosymbionts belonging to the families of Holosporaceae and Candidatus Midichloriaceae within Rickettsiales.</title>
        <authorList>
            <person name="Wang Z."/>
            <person name="Wu M."/>
        </authorList>
    </citation>
    <scope>NUCLEOTIDE SEQUENCE [LARGE SCALE GENOMIC DNA]</scope>
    <source>
        <strain evidence="2">PRA3</strain>
    </source>
</reference>
<accession>A0A077ATL5</accession>
<organism evidence="2 3">
    <name type="scientific">Candidatus Odyssella acanthamoebae</name>
    <dbReference type="NCBI Taxonomy" id="91604"/>
    <lineage>
        <taxon>Bacteria</taxon>
        <taxon>Pseudomonadati</taxon>
        <taxon>Pseudomonadota</taxon>
        <taxon>Alphaproteobacteria</taxon>
        <taxon>Holosporales</taxon>
        <taxon>Candidatus Paracaedibacteraceae</taxon>
        <taxon>Candidatus Odyssella</taxon>
    </lineage>
</organism>
<proteinExistence type="predicted"/>
<evidence type="ECO:0000256" key="1">
    <source>
        <dbReference type="SAM" id="MobiDB-lite"/>
    </source>
</evidence>
<dbReference type="AlphaFoldDB" id="A0A077ATL5"/>
<dbReference type="STRING" id="91604.ID47_01780"/>
<sequence>MPGQARHEGITQFLTKFPFFLATEGRPGNSTSHKESLVASSSRPKSREKVNYLKKFYEL</sequence>
<protein>
    <submittedName>
        <fullName evidence="2">Uncharacterized protein</fullName>
    </submittedName>
</protein>
<gene>
    <name evidence="2" type="ORF">ID47_01780</name>
</gene>
<keyword evidence="3" id="KW-1185">Reference proteome</keyword>
<dbReference type="KEGG" id="paca:ID47_01780"/>
<name>A0A077ATL5_9PROT</name>
<dbReference type="HOGENOM" id="CLU_2951727_0_0_5"/>
<dbReference type="EMBL" id="CP008941">
    <property type="protein sequence ID" value="AIK95736.1"/>
    <property type="molecule type" value="Genomic_DNA"/>
</dbReference>